<reference evidence="6 7" key="1">
    <citation type="submission" date="2008-05" db="EMBL/GenBank/DDBJ databases">
        <title>Complete sequence of chromosome of Geobacter lovleyi SZ.</title>
        <authorList>
            <consortium name="US DOE Joint Genome Institute"/>
            <person name="Lucas S."/>
            <person name="Copeland A."/>
            <person name="Lapidus A."/>
            <person name="Glavina del Rio T."/>
            <person name="Dalin E."/>
            <person name="Tice H."/>
            <person name="Bruce D."/>
            <person name="Goodwin L."/>
            <person name="Pitluck S."/>
            <person name="Chertkov O."/>
            <person name="Meincke L."/>
            <person name="Brettin T."/>
            <person name="Detter J.C."/>
            <person name="Han C."/>
            <person name="Tapia R."/>
            <person name="Kuske C.R."/>
            <person name="Schmutz J."/>
            <person name="Larimer F."/>
            <person name="Land M."/>
            <person name="Hauser L."/>
            <person name="Kyrpides N."/>
            <person name="Mikhailova N."/>
            <person name="Sung Y."/>
            <person name="Fletcher K.E."/>
            <person name="Ritalahti K.M."/>
            <person name="Loeffler F.E."/>
            <person name="Richardson P."/>
        </authorList>
    </citation>
    <scope>NUCLEOTIDE SEQUENCE [LARGE SCALE GENOMIC DNA]</scope>
    <source>
        <strain evidence="7">ATCC BAA-1151 / DSM 17278 / SZ</strain>
    </source>
</reference>
<comment type="subcellular location">
    <subcellularLocation>
        <location evidence="1">Membrane</location>
        <topology evidence="1">Multi-pass membrane protein</topology>
    </subcellularLocation>
</comment>
<organism evidence="6 7">
    <name type="scientific">Trichlorobacter lovleyi (strain ATCC BAA-1151 / DSM 17278 / SZ)</name>
    <name type="common">Geobacter lovleyi</name>
    <dbReference type="NCBI Taxonomy" id="398767"/>
    <lineage>
        <taxon>Bacteria</taxon>
        <taxon>Pseudomonadati</taxon>
        <taxon>Thermodesulfobacteriota</taxon>
        <taxon>Desulfuromonadia</taxon>
        <taxon>Geobacterales</taxon>
        <taxon>Geobacteraceae</taxon>
        <taxon>Trichlorobacter</taxon>
    </lineage>
</organism>
<keyword evidence="7" id="KW-1185">Reference proteome</keyword>
<feature type="transmembrane region" description="Helical" evidence="5">
    <location>
        <begin position="130"/>
        <end position="148"/>
    </location>
</feature>
<dbReference type="Proteomes" id="UP000002420">
    <property type="component" value="Chromosome"/>
</dbReference>
<evidence type="ECO:0000256" key="4">
    <source>
        <dbReference type="ARBA" id="ARBA00023136"/>
    </source>
</evidence>
<evidence type="ECO:0000313" key="7">
    <source>
        <dbReference type="Proteomes" id="UP000002420"/>
    </source>
</evidence>
<dbReference type="GO" id="GO:0005886">
    <property type="term" value="C:plasma membrane"/>
    <property type="evidence" value="ECO:0007669"/>
    <property type="project" value="TreeGrafter"/>
</dbReference>
<feature type="transmembrane region" description="Helical" evidence="5">
    <location>
        <begin position="96"/>
        <end position="115"/>
    </location>
</feature>
<dbReference type="Pfam" id="PF00146">
    <property type="entry name" value="NADHdh"/>
    <property type="match status" value="1"/>
</dbReference>
<sequence>MMPSTLFHILLLLVMPPLLLGVINKTKAAFAGRVGAPYLQPYYDLARLFRKGSVFSSTTTWVFRAGPVVTLAATLLAALLVPLGNHPSIISFNGDMILFAYLFGLARFFTTSAALDTGSPFEGMGAAREVTFACLVEPTLFFILITLARMSKSLSLTPMLIYPSPAVWVSAGASMLLLVGALFIALLAENCRIPFDDPNTHLELTMIHEVMVLDHSGPAFGLILYGAALKLFVLGAVFVNLALPFKSGNLLVDWVAFVAAMLFLAVLIGVVESVMARLRLVRIPQLLVAATILSAFAMLLIVR</sequence>
<evidence type="ECO:0000256" key="1">
    <source>
        <dbReference type="ARBA" id="ARBA00004141"/>
    </source>
</evidence>
<dbReference type="PANTHER" id="PTHR43359:SF1">
    <property type="entry name" value="FORMATE HYDROGENLYASE SUBUNIT 4-RELATED"/>
    <property type="match status" value="1"/>
</dbReference>
<dbReference type="eggNOG" id="COG0650">
    <property type="taxonomic scope" value="Bacteria"/>
</dbReference>
<feature type="transmembrane region" description="Helical" evidence="5">
    <location>
        <begin position="160"/>
        <end position="188"/>
    </location>
</feature>
<dbReference type="InterPro" id="IPR052561">
    <property type="entry name" value="ComplexI_Subunit1"/>
</dbReference>
<dbReference type="PANTHER" id="PTHR43359">
    <property type="entry name" value="FORMATE HYDROGENLYASE SUBUNIT 4"/>
    <property type="match status" value="1"/>
</dbReference>
<dbReference type="AlphaFoldDB" id="B3E6C4"/>
<dbReference type="HOGENOM" id="CLU_015134_2_0_7"/>
<evidence type="ECO:0000313" key="6">
    <source>
        <dbReference type="EMBL" id="ACD96271.1"/>
    </source>
</evidence>
<protein>
    <submittedName>
        <fullName evidence="6">NAD-dependent dehydrogenase subunit</fullName>
    </submittedName>
</protein>
<evidence type="ECO:0000256" key="3">
    <source>
        <dbReference type="ARBA" id="ARBA00022989"/>
    </source>
</evidence>
<name>B3E6C4_TRIL1</name>
<dbReference type="KEGG" id="glo:Glov_2557"/>
<evidence type="ECO:0000256" key="2">
    <source>
        <dbReference type="ARBA" id="ARBA00022692"/>
    </source>
</evidence>
<gene>
    <name evidence="6" type="ordered locus">Glov_2557</name>
</gene>
<keyword evidence="4 5" id="KW-0472">Membrane</keyword>
<dbReference type="STRING" id="398767.Glov_2557"/>
<dbReference type="EMBL" id="CP001089">
    <property type="protein sequence ID" value="ACD96271.1"/>
    <property type="molecule type" value="Genomic_DNA"/>
</dbReference>
<feature type="transmembrane region" description="Helical" evidence="5">
    <location>
        <begin position="219"/>
        <end position="243"/>
    </location>
</feature>
<dbReference type="InterPro" id="IPR001694">
    <property type="entry name" value="NADH_UbQ_OxRdtase_su1/FPO"/>
</dbReference>
<proteinExistence type="predicted"/>
<keyword evidence="3 5" id="KW-1133">Transmembrane helix</keyword>
<keyword evidence="2 5" id="KW-0812">Transmembrane</keyword>
<feature type="transmembrane region" description="Helical" evidence="5">
    <location>
        <begin position="61"/>
        <end position="84"/>
    </location>
</feature>
<accession>B3E6C4</accession>
<evidence type="ECO:0000256" key="5">
    <source>
        <dbReference type="SAM" id="Phobius"/>
    </source>
</evidence>
<feature type="transmembrane region" description="Helical" evidence="5">
    <location>
        <begin position="283"/>
        <end position="302"/>
    </location>
</feature>
<feature type="transmembrane region" description="Helical" evidence="5">
    <location>
        <begin position="250"/>
        <end position="271"/>
    </location>
</feature>